<evidence type="ECO:0008006" key="4">
    <source>
        <dbReference type="Google" id="ProtNLM"/>
    </source>
</evidence>
<name>A0ABT8KJI9_9BACT</name>
<evidence type="ECO:0000313" key="3">
    <source>
        <dbReference type="Proteomes" id="UP001172082"/>
    </source>
</evidence>
<feature type="signal peptide" evidence="1">
    <location>
        <begin position="1"/>
        <end position="25"/>
    </location>
</feature>
<keyword evidence="1" id="KW-0732">Signal</keyword>
<dbReference type="RefSeq" id="WP_346750902.1">
    <property type="nucleotide sequence ID" value="NZ_JAUJEA010000002.1"/>
</dbReference>
<feature type="chain" id="PRO_5045408801" description="Outer membrane protein beta-barrel domain-containing protein" evidence="1">
    <location>
        <begin position="26"/>
        <end position="256"/>
    </location>
</feature>
<reference evidence="2" key="1">
    <citation type="submission" date="2023-06" db="EMBL/GenBank/DDBJ databases">
        <title>Genomic of Parafulvivirga corallium.</title>
        <authorList>
            <person name="Wang G."/>
        </authorList>
    </citation>
    <scope>NUCLEOTIDE SEQUENCE</scope>
    <source>
        <strain evidence="2">BMA10</strain>
    </source>
</reference>
<accession>A0ABT8KJI9</accession>
<sequence length="256" mass="29308">MRFLYKSILICLVTILGLNSTILFAQEKDEKVEIIYLEDGSVIRGKIIEKTPDDYVMMQLTNGEKVSFFWEEIIKIKYNKRRRKEYFEKPKGFYNETTLGVSVGRVTDMSVTQGYLVAQTIGGYKFNPYLRVGLGVARDEHPFLTTIPVFLNVGGDIGNTKVVPSYFFNTGYGFIDKLNDEDGFNNPEDAEGGWFINPGMGLKVKVAKVALLFQISYRVQKAELIRNNIDFWGRPRFTTNTDRTYNRIAFTTGISF</sequence>
<proteinExistence type="predicted"/>
<evidence type="ECO:0000256" key="1">
    <source>
        <dbReference type="SAM" id="SignalP"/>
    </source>
</evidence>
<evidence type="ECO:0000313" key="2">
    <source>
        <dbReference type="EMBL" id="MDN5200872.1"/>
    </source>
</evidence>
<dbReference type="Proteomes" id="UP001172082">
    <property type="component" value="Unassembled WGS sequence"/>
</dbReference>
<keyword evidence="3" id="KW-1185">Reference proteome</keyword>
<organism evidence="2 3">
    <name type="scientific">Splendidivirga corallicola</name>
    <dbReference type="NCBI Taxonomy" id="3051826"/>
    <lineage>
        <taxon>Bacteria</taxon>
        <taxon>Pseudomonadati</taxon>
        <taxon>Bacteroidota</taxon>
        <taxon>Cytophagia</taxon>
        <taxon>Cytophagales</taxon>
        <taxon>Splendidivirgaceae</taxon>
        <taxon>Splendidivirga</taxon>
    </lineage>
</organism>
<gene>
    <name evidence="2" type="ORF">QQ008_05855</name>
</gene>
<dbReference type="EMBL" id="JAUJEA010000002">
    <property type="protein sequence ID" value="MDN5200872.1"/>
    <property type="molecule type" value="Genomic_DNA"/>
</dbReference>
<comment type="caution">
    <text evidence="2">The sequence shown here is derived from an EMBL/GenBank/DDBJ whole genome shotgun (WGS) entry which is preliminary data.</text>
</comment>
<protein>
    <recommendedName>
        <fullName evidence="4">Outer membrane protein beta-barrel domain-containing protein</fullName>
    </recommendedName>
</protein>